<feature type="compositionally biased region" description="Polar residues" evidence="1">
    <location>
        <begin position="86"/>
        <end position="95"/>
    </location>
</feature>
<feature type="compositionally biased region" description="Polar residues" evidence="1">
    <location>
        <begin position="17"/>
        <end position="31"/>
    </location>
</feature>
<evidence type="ECO:0000313" key="2">
    <source>
        <dbReference type="EMBL" id="ABW33224.1"/>
    </source>
</evidence>
<gene>
    <name evidence="2" type="ordered locus">AM1_G0044</name>
</gene>
<sequence length="206" mass="23637">MAPQLISLKPKPPAQPTLKTPTNIESNSAYSGKTAFPTIARKDDLPLKRKPSPDAGDDERKRESAPIHIHREPDFARRTQRGYTARHTTSRTQPPRVSRAFESKFNALERRQKNLIQQTKQKGQLEYLTVSQSSLGNFWITIEGSGKPFIKISFETPEFCFECALELENTFDVLQVIKLRPGETIERIEEMIGVWLDRERVCRVWG</sequence>
<feature type="region of interest" description="Disordered" evidence="1">
    <location>
        <begin position="1"/>
        <end position="98"/>
    </location>
</feature>
<organism evidence="2 3">
    <name type="scientific">Acaryochloris marina (strain MBIC 11017)</name>
    <dbReference type="NCBI Taxonomy" id="329726"/>
    <lineage>
        <taxon>Bacteria</taxon>
        <taxon>Bacillati</taxon>
        <taxon>Cyanobacteriota</taxon>
        <taxon>Cyanophyceae</taxon>
        <taxon>Acaryochloridales</taxon>
        <taxon>Acaryochloridaceae</taxon>
        <taxon>Acaryochloris</taxon>
    </lineage>
</organism>
<dbReference type="Proteomes" id="UP000000268">
    <property type="component" value="Plasmid pREB7"/>
</dbReference>
<dbReference type="KEGG" id="amr:AM1_G0044"/>
<dbReference type="OrthoDB" id="9822024at2"/>
<dbReference type="RefSeq" id="WP_012168293.1">
    <property type="nucleotide sequence ID" value="NC_009932.1"/>
</dbReference>
<evidence type="ECO:0000256" key="1">
    <source>
        <dbReference type="SAM" id="MobiDB-lite"/>
    </source>
</evidence>
<dbReference type="EMBL" id="CP000844">
    <property type="protein sequence ID" value="ABW33224.1"/>
    <property type="molecule type" value="Genomic_DNA"/>
</dbReference>
<dbReference type="AlphaFoldDB" id="A8ZQD8"/>
<dbReference type="HOGENOM" id="CLU_115259_0_0_3"/>
<name>A8ZQD8_ACAM1</name>
<reference evidence="2 3" key="1">
    <citation type="journal article" date="2008" name="Proc. Natl. Acad. Sci. U.S.A.">
        <title>Niche adaptation and genome expansion in the chlorophyll d-producing cyanobacterium Acaryochloris marina.</title>
        <authorList>
            <person name="Swingley W.D."/>
            <person name="Chen M."/>
            <person name="Cheung P.C."/>
            <person name="Conrad A.L."/>
            <person name="Dejesa L.C."/>
            <person name="Hao J."/>
            <person name="Honchak B.M."/>
            <person name="Karbach L.E."/>
            <person name="Kurdoglu A."/>
            <person name="Lahiri S."/>
            <person name="Mastrian S.D."/>
            <person name="Miyashita H."/>
            <person name="Page L."/>
            <person name="Ramakrishna P."/>
            <person name="Satoh S."/>
            <person name="Sattley W.M."/>
            <person name="Shimada Y."/>
            <person name="Taylor H.L."/>
            <person name="Tomo T."/>
            <person name="Tsuchiya T."/>
            <person name="Wang Z.T."/>
            <person name="Raymond J."/>
            <person name="Mimuro M."/>
            <person name="Blankenship R.E."/>
            <person name="Touchman J.W."/>
        </authorList>
    </citation>
    <scope>NUCLEOTIDE SEQUENCE [LARGE SCALE GENOMIC DNA]</scope>
    <source>
        <strain evidence="3">MBIC 11017</strain>
        <plasmid evidence="3">Plasmid pREB7</plasmid>
    </source>
</reference>
<proteinExistence type="predicted"/>
<feature type="compositionally biased region" description="Basic and acidic residues" evidence="1">
    <location>
        <begin position="58"/>
        <end position="77"/>
    </location>
</feature>
<keyword evidence="2" id="KW-0614">Plasmid</keyword>
<keyword evidence="3" id="KW-1185">Reference proteome</keyword>
<evidence type="ECO:0000313" key="3">
    <source>
        <dbReference type="Proteomes" id="UP000000268"/>
    </source>
</evidence>
<accession>A8ZQD8</accession>
<geneLocation type="plasmid" evidence="2 3">
    <name>pREB7</name>
</geneLocation>
<protein>
    <submittedName>
        <fullName evidence="2">Uncharacterized protein</fullName>
    </submittedName>
</protein>